<feature type="signal peptide" evidence="1">
    <location>
        <begin position="1"/>
        <end position="19"/>
    </location>
</feature>
<organism evidence="2 3">
    <name type="scientific">Lophium mytilinum</name>
    <dbReference type="NCBI Taxonomy" id="390894"/>
    <lineage>
        <taxon>Eukaryota</taxon>
        <taxon>Fungi</taxon>
        <taxon>Dikarya</taxon>
        <taxon>Ascomycota</taxon>
        <taxon>Pezizomycotina</taxon>
        <taxon>Dothideomycetes</taxon>
        <taxon>Pleosporomycetidae</taxon>
        <taxon>Mytilinidiales</taxon>
        <taxon>Mytilinidiaceae</taxon>
        <taxon>Lophium</taxon>
    </lineage>
</organism>
<reference evidence="2" key="1">
    <citation type="journal article" date="2020" name="Stud. Mycol.">
        <title>101 Dothideomycetes genomes: a test case for predicting lifestyles and emergence of pathogens.</title>
        <authorList>
            <person name="Haridas S."/>
            <person name="Albert R."/>
            <person name="Binder M."/>
            <person name="Bloem J."/>
            <person name="Labutti K."/>
            <person name="Salamov A."/>
            <person name="Andreopoulos B."/>
            <person name="Baker S."/>
            <person name="Barry K."/>
            <person name="Bills G."/>
            <person name="Bluhm B."/>
            <person name="Cannon C."/>
            <person name="Castanera R."/>
            <person name="Culley D."/>
            <person name="Daum C."/>
            <person name="Ezra D."/>
            <person name="Gonzalez J."/>
            <person name="Henrissat B."/>
            <person name="Kuo A."/>
            <person name="Liang C."/>
            <person name="Lipzen A."/>
            <person name="Lutzoni F."/>
            <person name="Magnuson J."/>
            <person name="Mondo S."/>
            <person name="Nolan M."/>
            <person name="Ohm R."/>
            <person name="Pangilinan J."/>
            <person name="Park H.-J."/>
            <person name="Ramirez L."/>
            <person name="Alfaro M."/>
            <person name="Sun H."/>
            <person name="Tritt A."/>
            <person name="Yoshinaga Y."/>
            <person name="Zwiers L.-H."/>
            <person name="Turgeon B."/>
            <person name="Goodwin S."/>
            <person name="Spatafora J."/>
            <person name="Crous P."/>
            <person name="Grigoriev I."/>
        </authorList>
    </citation>
    <scope>NUCLEOTIDE SEQUENCE</scope>
    <source>
        <strain evidence="2">CBS 269.34</strain>
    </source>
</reference>
<keyword evidence="1" id="KW-0732">Signal</keyword>
<evidence type="ECO:0000313" key="2">
    <source>
        <dbReference type="EMBL" id="KAF2495966.1"/>
    </source>
</evidence>
<proteinExistence type="predicted"/>
<name>A0A6A6QUU7_9PEZI</name>
<evidence type="ECO:0000313" key="3">
    <source>
        <dbReference type="Proteomes" id="UP000799750"/>
    </source>
</evidence>
<dbReference type="AlphaFoldDB" id="A0A6A6QUU7"/>
<protein>
    <submittedName>
        <fullName evidence="2">Uncharacterized protein</fullName>
    </submittedName>
</protein>
<feature type="chain" id="PRO_5025680382" evidence="1">
    <location>
        <begin position="20"/>
        <end position="89"/>
    </location>
</feature>
<dbReference type="EMBL" id="MU004188">
    <property type="protein sequence ID" value="KAF2495966.1"/>
    <property type="molecule type" value="Genomic_DNA"/>
</dbReference>
<dbReference type="OrthoDB" id="10412616at2759"/>
<accession>A0A6A6QUU7</accession>
<sequence length="89" mass="9428">MKLNSILAVFGGLIALTSAAPTEAEAPDAFKGLADPSIQSTQSCGDCFNTYIDCCATDPNNKQHTADCAYLTCYWGGKMCQDCGYKACL</sequence>
<evidence type="ECO:0000256" key="1">
    <source>
        <dbReference type="SAM" id="SignalP"/>
    </source>
</evidence>
<gene>
    <name evidence="2" type="ORF">BU16DRAFT_526498</name>
</gene>
<dbReference type="Proteomes" id="UP000799750">
    <property type="component" value="Unassembled WGS sequence"/>
</dbReference>
<keyword evidence="3" id="KW-1185">Reference proteome</keyword>